<feature type="compositionally biased region" description="Basic and acidic residues" evidence="1">
    <location>
        <begin position="392"/>
        <end position="406"/>
    </location>
</feature>
<dbReference type="Pfam" id="PF02213">
    <property type="entry name" value="GYF"/>
    <property type="match status" value="1"/>
</dbReference>
<dbReference type="Gene3D" id="3.30.1490.40">
    <property type="match status" value="1"/>
</dbReference>
<feature type="compositionally biased region" description="Polar residues" evidence="1">
    <location>
        <begin position="952"/>
        <end position="964"/>
    </location>
</feature>
<dbReference type="Proteomes" id="UP000033710">
    <property type="component" value="Unassembled WGS sequence"/>
</dbReference>
<feature type="region of interest" description="Disordered" evidence="1">
    <location>
        <begin position="1"/>
        <end position="64"/>
    </location>
</feature>
<feature type="compositionally biased region" description="Basic and acidic residues" evidence="1">
    <location>
        <begin position="21"/>
        <end position="33"/>
    </location>
</feature>
<dbReference type="RefSeq" id="XP_016587590.1">
    <property type="nucleotide sequence ID" value="XM_016734904.1"/>
</dbReference>
<comment type="caution">
    <text evidence="3">The sequence shown here is derived from an EMBL/GenBank/DDBJ whole genome shotgun (WGS) entry which is preliminary data.</text>
</comment>
<evidence type="ECO:0000313" key="4">
    <source>
        <dbReference type="Proteomes" id="UP000033710"/>
    </source>
</evidence>
<organism evidence="3 4">
    <name type="scientific">Sporothrix schenckii 1099-18</name>
    <dbReference type="NCBI Taxonomy" id="1397361"/>
    <lineage>
        <taxon>Eukaryota</taxon>
        <taxon>Fungi</taxon>
        <taxon>Dikarya</taxon>
        <taxon>Ascomycota</taxon>
        <taxon>Pezizomycotina</taxon>
        <taxon>Sordariomycetes</taxon>
        <taxon>Sordariomycetidae</taxon>
        <taxon>Ophiostomatales</taxon>
        <taxon>Ophiostomataceae</taxon>
        <taxon>Sporothrix</taxon>
    </lineage>
</organism>
<dbReference type="SMART" id="SM00444">
    <property type="entry name" value="GYF"/>
    <property type="match status" value="1"/>
</dbReference>
<feature type="compositionally biased region" description="Low complexity" evidence="1">
    <location>
        <begin position="362"/>
        <end position="378"/>
    </location>
</feature>
<dbReference type="InterPro" id="IPR051640">
    <property type="entry name" value="GRB10-interact_GYF"/>
</dbReference>
<feature type="compositionally biased region" description="Polar residues" evidence="1">
    <location>
        <begin position="1117"/>
        <end position="1135"/>
    </location>
</feature>
<feature type="compositionally biased region" description="Basic and acidic residues" evidence="1">
    <location>
        <begin position="252"/>
        <end position="269"/>
    </location>
</feature>
<feature type="compositionally biased region" description="Low complexity" evidence="1">
    <location>
        <begin position="206"/>
        <end position="226"/>
    </location>
</feature>
<evidence type="ECO:0000256" key="1">
    <source>
        <dbReference type="SAM" id="MobiDB-lite"/>
    </source>
</evidence>
<evidence type="ECO:0000259" key="2">
    <source>
        <dbReference type="PROSITE" id="PS50829"/>
    </source>
</evidence>
<feature type="region of interest" description="Disordered" evidence="1">
    <location>
        <begin position="1092"/>
        <end position="1167"/>
    </location>
</feature>
<dbReference type="GeneID" id="27670181"/>
<dbReference type="VEuPathDB" id="FungiDB:SPSK_08300"/>
<dbReference type="OrthoDB" id="48509at2759"/>
<feature type="domain" description="GYF" evidence="2">
    <location>
        <begin position="722"/>
        <end position="770"/>
    </location>
</feature>
<dbReference type="InterPro" id="IPR035445">
    <property type="entry name" value="GYF-like_dom_sf"/>
</dbReference>
<reference evidence="3 4" key="1">
    <citation type="journal article" date="2014" name="BMC Genomics">
        <title>Comparative genomics of the major fungal agents of human and animal Sporotrichosis: Sporothrix schenckii and Sporothrix brasiliensis.</title>
        <authorList>
            <person name="Teixeira M.M."/>
            <person name="de Almeida L.G."/>
            <person name="Kubitschek-Barreira P."/>
            <person name="Alves F.L."/>
            <person name="Kioshima E.S."/>
            <person name="Abadio A.K."/>
            <person name="Fernandes L."/>
            <person name="Derengowski L.S."/>
            <person name="Ferreira K.S."/>
            <person name="Souza R.C."/>
            <person name="Ruiz J.C."/>
            <person name="de Andrade N.C."/>
            <person name="Paes H.C."/>
            <person name="Nicola A.M."/>
            <person name="Albuquerque P."/>
            <person name="Gerber A.L."/>
            <person name="Martins V.P."/>
            <person name="Peconick L.D."/>
            <person name="Neto A.V."/>
            <person name="Chaucanez C.B."/>
            <person name="Silva P.A."/>
            <person name="Cunha O.L."/>
            <person name="de Oliveira F.F."/>
            <person name="dos Santos T.C."/>
            <person name="Barros A.L."/>
            <person name="Soares M.A."/>
            <person name="de Oliveira L.M."/>
            <person name="Marini M.M."/>
            <person name="Villalobos-Duno H."/>
            <person name="Cunha M.M."/>
            <person name="de Hoog S."/>
            <person name="da Silveira J.F."/>
            <person name="Henrissat B."/>
            <person name="Nino-Vega G.A."/>
            <person name="Cisalpino P.S."/>
            <person name="Mora-Montes H.M."/>
            <person name="Almeida S.R."/>
            <person name="Stajich J.E."/>
            <person name="Lopes-Bezerra L.M."/>
            <person name="Vasconcelos A.T."/>
            <person name="Felipe M.S."/>
        </authorList>
    </citation>
    <scope>NUCLEOTIDE SEQUENCE [LARGE SCALE GENOMIC DNA]</scope>
    <source>
        <strain evidence="3 4">1099-18</strain>
    </source>
</reference>
<feature type="region of interest" description="Disordered" evidence="1">
    <location>
        <begin position="863"/>
        <end position="886"/>
    </location>
</feature>
<dbReference type="EMBL" id="AXCR01000007">
    <property type="protein sequence ID" value="KJR84914.1"/>
    <property type="molecule type" value="Genomic_DNA"/>
</dbReference>
<feature type="compositionally biased region" description="Polar residues" evidence="1">
    <location>
        <begin position="170"/>
        <end position="180"/>
    </location>
</feature>
<feature type="compositionally biased region" description="Basic and acidic residues" evidence="1">
    <location>
        <begin position="1271"/>
        <end position="1282"/>
    </location>
</feature>
<feature type="compositionally biased region" description="Polar residues" evidence="1">
    <location>
        <begin position="48"/>
        <end position="57"/>
    </location>
</feature>
<feature type="region of interest" description="Disordered" evidence="1">
    <location>
        <begin position="170"/>
        <end position="278"/>
    </location>
</feature>
<dbReference type="InterPro" id="IPR003169">
    <property type="entry name" value="GYF"/>
</dbReference>
<feature type="region of interest" description="Disordered" evidence="1">
    <location>
        <begin position="952"/>
        <end position="974"/>
    </location>
</feature>
<sequence>MSSNTPASFASAAAGQSRGSRPGEGDWPRRDGRSANGTLTFRRPSAAVVNQESQAAPDTSAPALPSLTESQAAQQSLPPYDGSMRYSRDQIVDIFKGTQPGLVDVNNLLVEGWNTTQINGAARSWGKSSDGTVPQDPTVCWDATGGVTPMALQEMTEDEKEAFVDVNSTLKPQQPKDSNQIGGGGGNTVSAPNGRKTSISHGTGFSNNSSNNNTSNTTTSISSPRPTTRRREASDTNSLPTGGLTSPLANRTPREESSWFGRKTADAKEPQQLVQQTEVPEEIPGPVAARVLNAGTLNRSNMAGSALGSGASALWGPSGSAPAPAAGTFGSFALPAATGDKRFGSARGESRLAHLIPKQDGADTTTTGTRTAGSGTSAIVTTPVGTATASGEDPKDSWRARPRTDTDPFGEDGGQSNFASQNPESADTPVKNARGDLGMSGLTIGSSLDEDFPGSPETNPFRSPPTDRNSGGLGSGDSAPMTGAVGASAGVDHAAIFGPGRGGYPSVNLDGSDRSQTSSVGAKGFSGLGNIAGWGNPLTSSTPDRDRAVFSTAFGSSLFSPGTGELQSPGFSGVGPSGGVFGAPGASGTGSLRTSTSKLGALFPASMQAQMSTSQDQEGNGLGDSIPDLRQINPLGAIGREAIGSQVRDADVAGIRPGRGLFDDSMDPTRVGPAGIFTTEQASQSAILASDSSPLPQHFESATRPNADTPLNAPRTMVMPDRMRWVYLDPQGQTQGPFTGLEMNDWYKANFFTPDLRVRKVEDTEFEPLGQLIRRIGNSREPFLVPQIGVAHGQPSLSGTFAHGDRGTVIPPLVGAFPSYGRTLTAEEQNNLERRKQEEQYVLARQREMLSAHHPSFSAARTGAVGAPGGALHHHSSAHSLQSQPSFGSMTSPLAVVPPPISGHIGVTPGFFDHSGLPTTTQSLTTASTEFLRDDYNLQDRQMLSGILPSLNTAGNFPPQQSSGLAPDHGTLGHLPSIDQLQKDPQGFSERLKEFKQYREQFDATEAGNLAAELSLTTTFTHGKQQATAADVVDEVASERRLQGDNGTFAAVGEASESLVSLSLTQQVKKTQAEAAAAQLRETQAGDVAEALKPDLPMPFPPPPGALSSTPLAAPTAQRTRSTLPDQYATSQSRSETPEGGAHGTTQQPPLAPWARDPGSESHRGPSLKEIQEAEAKKAAKAEEIAAAARKVAAVQEAALQREREKAVAALTPGLPTSSTWGNGTPAVSVAAPTSPWAKASNAKPSIASAVTGGVAYSAVDKKKTLADIQREEEARKQKTRELSSQSPLASSPFVGKRYADLASRGQPPAVASPIATIASPVAATGWATVGAGGKVKTPTAAPSVRSASAAMAAAKPPVVPASARSSSKQLPGAPGKAEGGVAMDEFNKWLHREVSRGLADDIDVNMFVDTLLQLPLDQSIISEAVYGNSKTMDGRHFAEEFIRRKKLAERGVVEKQAPASTEEVKIGGGWSEVAKKGGNTGAPKEESMPAGFKVVSSRKKGKK</sequence>
<proteinExistence type="predicted"/>
<dbReference type="PANTHER" id="PTHR14445">
    <property type="entry name" value="GRB10 INTERACTING GYF PROTEIN"/>
    <property type="match status" value="1"/>
</dbReference>
<feature type="compositionally biased region" description="Polar residues" evidence="1">
    <location>
        <begin position="379"/>
        <end position="389"/>
    </location>
</feature>
<feature type="region of interest" description="Disordered" evidence="1">
    <location>
        <begin position="358"/>
        <end position="485"/>
    </location>
</feature>
<dbReference type="SUPFAM" id="SSF55277">
    <property type="entry name" value="GYF domain"/>
    <property type="match status" value="1"/>
</dbReference>
<feature type="compositionally biased region" description="Pro residues" evidence="1">
    <location>
        <begin position="1096"/>
        <end position="1105"/>
    </location>
</feature>
<dbReference type="CDD" id="cd00072">
    <property type="entry name" value="GYF"/>
    <property type="match status" value="1"/>
</dbReference>
<feature type="compositionally biased region" description="Polar residues" evidence="1">
    <location>
        <begin position="188"/>
        <end position="205"/>
    </location>
</feature>
<feature type="compositionally biased region" description="Polar residues" evidence="1">
    <location>
        <begin position="456"/>
        <end position="469"/>
    </location>
</feature>
<dbReference type="GO" id="GO:0005829">
    <property type="term" value="C:cytosol"/>
    <property type="evidence" value="ECO:0007669"/>
    <property type="project" value="TreeGrafter"/>
</dbReference>
<feature type="compositionally biased region" description="Polar residues" evidence="1">
    <location>
        <begin position="235"/>
        <end position="249"/>
    </location>
</feature>
<evidence type="ECO:0000313" key="3">
    <source>
        <dbReference type="EMBL" id="KJR84914.1"/>
    </source>
</evidence>
<dbReference type="PROSITE" id="PS50829">
    <property type="entry name" value="GYF"/>
    <property type="match status" value="1"/>
</dbReference>
<feature type="compositionally biased region" description="Low complexity" evidence="1">
    <location>
        <begin position="1"/>
        <end position="17"/>
    </location>
</feature>
<feature type="compositionally biased region" description="Low complexity" evidence="1">
    <location>
        <begin position="1106"/>
        <end position="1115"/>
    </location>
</feature>
<dbReference type="PANTHER" id="PTHR14445:SF36">
    <property type="entry name" value="FI03272P-RELATED"/>
    <property type="match status" value="1"/>
</dbReference>
<feature type="region of interest" description="Disordered" evidence="1">
    <location>
        <begin position="1455"/>
        <end position="1504"/>
    </location>
</feature>
<name>A0A0F2M742_SPOSC</name>
<feature type="region of interest" description="Disordered" evidence="1">
    <location>
        <begin position="1271"/>
        <end position="1290"/>
    </location>
</feature>
<accession>A0A0F2M742</accession>
<reference evidence="3 4" key="2">
    <citation type="journal article" date="2015" name="Eukaryot. Cell">
        <title>Asexual propagation of a virulent clone complex in a human and feline outbreak of sporotrichosis.</title>
        <authorList>
            <person name="Teixeira Mde M."/>
            <person name="Rodrigues A.M."/>
            <person name="Tsui C.K."/>
            <person name="de Almeida L.G."/>
            <person name="Van Diepeningen A.D."/>
            <person name="van den Ende B.G."/>
            <person name="Fernandes G.F."/>
            <person name="Kano R."/>
            <person name="Hamelin R.C."/>
            <person name="Lopes-Bezerra L.M."/>
            <person name="Vasconcelos A.T."/>
            <person name="de Hoog S."/>
            <person name="de Camargo Z.P."/>
            <person name="Felipe M.S."/>
        </authorList>
    </citation>
    <scope>NUCLEOTIDE SEQUENCE [LARGE SCALE GENOMIC DNA]</scope>
    <source>
        <strain evidence="3 4">1099-18</strain>
    </source>
</reference>
<gene>
    <name evidence="3" type="ORF">SPSK_08300</name>
</gene>
<feature type="compositionally biased region" description="Polar residues" evidence="1">
    <location>
        <begin position="414"/>
        <end position="425"/>
    </location>
</feature>
<protein>
    <submittedName>
        <fullName evidence="3">Gyf domain containing protein</fullName>
    </submittedName>
</protein>
<dbReference type="KEGG" id="ssck:SPSK_08300"/>